<keyword evidence="2" id="KW-1185">Reference proteome</keyword>
<dbReference type="EMBL" id="JAUSUG010000001">
    <property type="protein sequence ID" value="MDQ0252680.1"/>
    <property type="molecule type" value="Genomic_DNA"/>
</dbReference>
<evidence type="ECO:0000313" key="1">
    <source>
        <dbReference type="EMBL" id="MDQ0252680.1"/>
    </source>
</evidence>
<accession>A0ABT9ZP15</accession>
<dbReference type="Proteomes" id="UP001230005">
    <property type="component" value="Unassembled WGS sequence"/>
</dbReference>
<evidence type="ECO:0000313" key="2">
    <source>
        <dbReference type="Proteomes" id="UP001230005"/>
    </source>
</evidence>
<dbReference type="RefSeq" id="WP_307320358.1">
    <property type="nucleotide sequence ID" value="NZ_JAUSUG010000001.1"/>
</dbReference>
<proteinExistence type="predicted"/>
<gene>
    <name evidence="1" type="ORF">J2S74_000052</name>
</gene>
<comment type="caution">
    <text evidence="1">The sequence shown here is derived from an EMBL/GenBank/DDBJ whole genome shotgun (WGS) entry which is preliminary data.</text>
</comment>
<organism evidence="1 2">
    <name type="scientific">Evansella vedderi</name>
    <dbReference type="NCBI Taxonomy" id="38282"/>
    <lineage>
        <taxon>Bacteria</taxon>
        <taxon>Bacillati</taxon>
        <taxon>Bacillota</taxon>
        <taxon>Bacilli</taxon>
        <taxon>Bacillales</taxon>
        <taxon>Bacillaceae</taxon>
        <taxon>Evansella</taxon>
    </lineage>
</organism>
<name>A0ABT9ZP15_9BACI</name>
<sequence length="86" mass="9428">MQEEAEKILSSMGVKEGHLRNLSIHCRDDAPISPDVAAYSEGQKSLFNALTAYKSFIKVNGADNLSFSDVPVIFSEKEMTGSCMKL</sequence>
<protein>
    <submittedName>
        <fullName evidence="1">Uncharacterized protein</fullName>
    </submittedName>
</protein>
<reference evidence="1 2" key="1">
    <citation type="submission" date="2023-07" db="EMBL/GenBank/DDBJ databases">
        <title>Genomic Encyclopedia of Type Strains, Phase IV (KMG-IV): sequencing the most valuable type-strain genomes for metagenomic binning, comparative biology and taxonomic classification.</title>
        <authorList>
            <person name="Goeker M."/>
        </authorList>
    </citation>
    <scope>NUCLEOTIDE SEQUENCE [LARGE SCALE GENOMIC DNA]</scope>
    <source>
        <strain evidence="1 2">DSM 9768</strain>
    </source>
</reference>